<accession>A0A427YS20</accession>
<reference evidence="2 3" key="1">
    <citation type="submission" date="2018-11" db="EMBL/GenBank/DDBJ databases">
        <title>Genome sequence of Saitozyma podzolica DSM 27192.</title>
        <authorList>
            <person name="Aliyu H."/>
            <person name="Gorte O."/>
            <person name="Ochsenreither K."/>
        </authorList>
    </citation>
    <scope>NUCLEOTIDE SEQUENCE [LARGE SCALE GENOMIC DNA]</scope>
    <source>
        <strain evidence="2 3">DSM 27192</strain>
    </source>
</reference>
<protein>
    <submittedName>
        <fullName evidence="2">Uncharacterized protein</fullName>
    </submittedName>
</protein>
<proteinExistence type="predicted"/>
<organism evidence="2 3">
    <name type="scientific">Saitozyma podzolica</name>
    <dbReference type="NCBI Taxonomy" id="1890683"/>
    <lineage>
        <taxon>Eukaryota</taxon>
        <taxon>Fungi</taxon>
        <taxon>Dikarya</taxon>
        <taxon>Basidiomycota</taxon>
        <taxon>Agaricomycotina</taxon>
        <taxon>Tremellomycetes</taxon>
        <taxon>Tremellales</taxon>
        <taxon>Trimorphomycetaceae</taxon>
        <taxon>Saitozyma</taxon>
    </lineage>
</organism>
<evidence type="ECO:0000256" key="1">
    <source>
        <dbReference type="SAM" id="MobiDB-lite"/>
    </source>
</evidence>
<comment type="caution">
    <text evidence="2">The sequence shown here is derived from an EMBL/GenBank/DDBJ whole genome shotgun (WGS) entry which is preliminary data.</text>
</comment>
<dbReference type="Proteomes" id="UP000279259">
    <property type="component" value="Unassembled WGS sequence"/>
</dbReference>
<feature type="compositionally biased region" description="Acidic residues" evidence="1">
    <location>
        <begin position="73"/>
        <end position="89"/>
    </location>
</feature>
<name>A0A427YS20_9TREE</name>
<sequence length="89" mass="9622">MLPPPTSPPQCNATEPPKRVTTKTHAHVGGRKVVVLRRVMDLDHALERLSLNLTGRAASLNPTQGPESRDVGDVDDSDDSDDNDVTILL</sequence>
<evidence type="ECO:0000313" key="2">
    <source>
        <dbReference type="EMBL" id="RSH93862.1"/>
    </source>
</evidence>
<evidence type="ECO:0000313" key="3">
    <source>
        <dbReference type="Proteomes" id="UP000279259"/>
    </source>
</evidence>
<feature type="region of interest" description="Disordered" evidence="1">
    <location>
        <begin position="53"/>
        <end position="89"/>
    </location>
</feature>
<dbReference type="AlphaFoldDB" id="A0A427YS20"/>
<feature type="region of interest" description="Disordered" evidence="1">
    <location>
        <begin position="1"/>
        <end position="26"/>
    </location>
</feature>
<keyword evidence="3" id="KW-1185">Reference proteome</keyword>
<gene>
    <name evidence="2" type="ORF">EHS25_006512</name>
</gene>
<dbReference type="EMBL" id="RSCD01000003">
    <property type="protein sequence ID" value="RSH93862.1"/>
    <property type="molecule type" value="Genomic_DNA"/>
</dbReference>